<dbReference type="InterPro" id="IPR002942">
    <property type="entry name" value="S4_RNA-bd"/>
</dbReference>
<comment type="similarity">
    <text evidence="2">Belongs to the universal ribosomal protein uS4 family.</text>
</comment>
<keyword evidence="4 7" id="KW-0694">RNA-binding</keyword>
<evidence type="ECO:0000256" key="5">
    <source>
        <dbReference type="ARBA" id="ARBA00023242"/>
    </source>
</evidence>
<comment type="subcellular location">
    <subcellularLocation>
        <location evidence="1">Nucleus</location>
        <location evidence="1">Nucleolus</location>
    </subcellularLocation>
</comment>
<reference evidence="13 16" key="2">
    <citation type="submission" date="2024-07" db="EMBL/GenBank/DDBJ databases">
        <authorList>
            <person name="Akdeniz Z."/>
        </authorList>
    </citation>
    <scope>NUCLEOTIDE SEQUENCE [LARGE SCALE GENOMIC DNA]</scope>
</reference>
<feature type="domain" description="Small ribosomal subunit protein uS4 N-terminal" evidence="9">
    <location>
        <begin position="4"/>
        <end position="80"/>
    </location>
</feature>
<dbReference type="AlphaFoldDB" id="A0AA86TUX8"/>
<dbReference type="GO" id="GO:0032040">
    <property type="term" value="C:small-subunit processome"/>
    <property type="evidence" value="ECO:0007669"/>
    <property type="project" value="TreeGrafter"/>
</dbReference>
<dbReference type="PROSITE" id="PS50889">
    <property type="entry name" value="S4"/>
    <property type="match status" value="1"/>
</dbReference>
<evidence type="ECO:0000313" key="13">
    <source>
        <dbReference type="EMBL" id="CAL5992726.1"/>
    </source>
</evidence>
<evidence type="ECO:0000256" key="7">
    <source>
        <dbReference type="PROSITE-ProRule" id="PRU00182"/>
    </source>
</evidence>
<feature type="domain" description="RNA-binding S4" evidence="8">
    <location>
        <begin position="107"/>
        <end position="169"/>
    </location>
</feature>
<dbReference type="GO" id="GO:0019843">
    <property type="term" value="F:rRNA binding"/>
    <property type="evidence" value="ECO:0007669"/>
    <property type="project" value="InterPro"/>
</dbReference>
<dbReference type="SMART" id="SM00363">
    <property type="entry name" value="S4"/>
    <property type="match status" value="1"/>
</dbReference>
<keyword evidence="3" id="KW-0690">Ribosome biogenesis</keyword>
<comment type="caution">
    <text evidence="11">The sequence shown here is derived from an EMBL/GenBank/DDBJ whole genome shotgun (WGS) entry which is preliminary data.</text>
</comment>
<dbReference type="CDD" id="cd00165">
    <property type="entry name" value="S4"/>
    <property type="match status" value="1"/>
</dbReference>
<gene>
    <name evidence="13" type="ORF">HINF_LOCUS12720</name>
    <name evidence="11" type="ORF">HINF_LOCUS17251</name>
    <name evidence="12" type="ORF">HINF_LOCUS30347</name>
    <name evidence="14" type="ORF">HINF_LOCUS65105</name>
    <name evidence="10" type="ORF">HINF_LOCUS7113</name>
    <name evidence="15" type="ORF">HINF_LOCUS73833</name>
</gene>
<dbReference type="Gene3D" id="3.10.290.10">
    <property type="entry name" value="RNA-binding S4 domain"/>
    <property type="match status" value="1"/>
</dbReference>
<dbReference type="PANTHER" id="PTHR11831:SF1">
    <property type="entry name" value="U3 SMALL NUCLEOLAR RIBONUCLEOPROTEIN PROTEIN IMP3"/>
    <property type="match status" value="1"/>
</dbReference>
<organism evidence="11">
    <name type="scientific">Hexamita inflata</name>
    <dbReference type="NCBI Taxonomy" id="28002"/>
    <lineage>
        <taxon>Eukaryota</taxon>
        <taxon>Metamonada</taxon>
        <taxon>Diplomonadida</taxon>
        <taxon>Hexamitidae</taxon>
        <taxon>Hexamitinae</taxon>
        <taxon>Hexamita</taxon>
    </lineage>
</organism>
<evidence type="ECO:0000313" key="15">
    <source>
        <dbReference type="EMBL" id="CAL6106626.1"/>
    </source>
</evidence>
<reference evidence="11" key="1">
    <citation type="submission" date="2023-06" db="EMBL/GenBank/DDBJ databases">
        <authorList>
            <person name="Kurt Z."/>
        </authorList>
    </citation>
    <scope>NUCLEOTIDE SEQUENCE</scope>
</reference>
<evidence type="ECO:0000313" key="16">
    <source>
        <dbReference type="Proteomes" id="UP001642409"/>
    </source>
</evidence>
<dbReference type="Pfam" id="PF00163">
    <property type="entry name" value="Ribosomal_S4"/>
    <property type="match status" value="1"/>
</dbReference>
<keyword evidence="6 11" id="KW-0687">Ribonucleoprotein</keyword>
<proteinExistence type="inferred from homology"/>
<dbReference type="InterPro" id="IPR001912">
    <property type="entry name" value="Ribosomal_uS4_N"/>
</dbReference>
<evidence type="ECO:0000313" key="11">
    <source>
        <dbReference type="EMBL" id="CAI9929606.1"/>
    </source>
</evidence>
<dbReference type="PANTHER" id="PTHR11831">
    <property type="entry name" value="30S 40S RIBOSOMAL PROTEIN"/>
    <property type="match status" value="1"/>
</dbReference>
<dbReference type="EMBL" id="CATOUU010000440">
    <property type="protein sequence ID" value="CAI9929606.1"/>
    <property type="molecule type" value="Genomic_DNA"/>
</dbReference>
<evidence type="ECO:0000313" key="14">
    <source>
        <dbReference type="EMBL" id="CAL6090010.1"/>
    </source>
</evidence>
<dbReference type="EMBL" id="CAXDID020000613">
    <property type="protein sequence ID" value="CAL6106626.1"/>
    <property type="molecule type" value="Genomic_DNA"/>
</dbReference>
<evidence type="ECO:0000256" key="1">
    <source>
        <dbReference type="ARBA" id="ARBA00004604"/>
    </source>
</evidence>
<dbReference type="Proteomes" id="UP001642409">
    <property type="component" value="Unassembled WGS sequence"/>
</dbReference>
<evidence type="ECO:0000256" key="2">
    <source>
        <dbReference type="ARBA" id="ARBA00007465"/>
    </source>
</evidence>
<evidence type="ECO:0000313" key="10">
    <source>
        <dbReference type="EMBL" id="CAI9919468.1"/>
    </source>
</evidence>
<dbReference type="SUPFAM" id="SSF55174">
    <property type="entry name" value="Alpha-L RNA-binding motif"/>
    <property type="match status" value="1"/>
</dbReference>
<evidence type="ECO:0000256" key="3">
    <source>
        <dbReference type="ARBA" id="ARBA00022517"/>
    </source>
</evidence>
<dbReference type="GO" id="GO:0006364">
    <property type="term" value="P:rRNA processing"/>
    <property type="evidence" value="ECO:0007669"/>
    <property type="project" value="TreeGrafter"/>
</dbReference>
<dbReference type="GO" id="GO:0042274">
    <property type="term" value="P:ribosomal small subunit biogenesis"/>
    <property type="evidence" value="ECO:0007669"/>
    <property type="project" value="TreeGrafter"/>
</dbReference>
<keyword evidence="5" id="KW-0539">Nucleus</keyword>
<dbReference type="InterPro" id="IPR022801">
    <property type="entry name" value="Ribosomal_uS4"/>
</dbReference>
<dbReference type="InterPro" id="IPR036986">
    <property type="entry name" value="S4_RNA-bd_sf"/>
</dbReference>
<dbReference type="EMBL" id="CATOUU010000174">
    <property type="protein sequence ID" value="CAI9919468.1"/>
    <property type="molecule type" value="Genomic_DNA"/>
</dbReference>
<evidence type="ECO:0000259" key="9">
    <source>
        <dbReference type="SMART" id="SM01390"/>
    </source>
</evidence>
<dbReference type="SMART" id="SM01390">
    <property type="entry name" value="Ribosomal_S4"/>
    <property type="match status" value="1"/>
</dbReference>
<sequence>MPRPLKHHEQKLLKHSNLYDWETDRNDEAVMGKYGIRKRSQLTQYRKTARKIRELTVNLAELPPSDEVRMATTNRLALLLYELGLNMNPKATLNELKEFEASALMKRRLPVVLKEIKMAPNIESATNFVEHGHVRVGPTVVKEINYHLKKGQEDFVTWTDGSTMQKKVQRFRDEQDDFIGK</sequence>
<dbReference type="EMBL" id="CAXDID020000424">
    <property type="protein sequence ID" value="CAL6090010.1"/>
    <property type="molecule type" value="Genomic_DNA"/>
</dbReference>
<keyword evidence="16" id="KW-1185">Reference proteome</keyword>
<accession>A0AA86TUX8</accession>
<evidence type="ECO:0000256" key="6">
    <source>
        <dbReference type="ARBA" id="ARBA00023274"/>
    </source>
</evidence>
<dbReference type="GO" id="GO:0030515">
    <property type="term" value="F:snoRNA binding"/>
    <property type="evidence" value="ECO:0007669"/>
    <property type="project" value="TreeGrafter"/>
</dbReference>
<evidence type="ECO:0000313" key="12">
    <source>
        <dbReference type="EMBL" id="CAI9942702.1"/>
    </source>
</evidence>
<evidence type="ECO:0000259" key="8">
    <source>
        <dbReference type="SMART" id="SM00363"/>
    </source>
</evidence>
<protein>
    <submittedName>
        <fullName evidence="11">U3 small nucleolar ribonucleoprotein IMP3</fullName>
    </submittedName>
    <submittedName>
        <fullName evidence="13">U3_small nucleolar ribonucleoprotein IMP3</fullName>
    </submittedName>
</protein>
<dbReference type="EMBL" id="CATOUU010000704">
    <property type="protein sequence ID" value="CAI9942702.1"/>
    <property type="molecule type" value="Genomic_DNA"/>
</dbReference>
<evidence type="ECO:0000256" key="4">
    <source>
        <dbReference type="ARBA" id="ARBA00022884"/>
    </source>
</evidence>
<dbReference type="EMBL" id="CAXDID020000029">
    <property type="protein sequence ID" value="CAL5992726.1"/>
    <property type="molecule type" value="Genomic_DNA"/>
</dbReference>
<dbReference type="Pfam" id="PF01479">
    <property type="entry name" value="S4"/>
    <property type="match status" value="1"/>
</dbReference>
<dbReference type="GO" id="GO:0034457">
    <property type="term" value="C:Mpp10 complex"/>
    <property type="evidence" value="ECO:0007669"/>
    <property type="project" value="TreeGrafter"/>
</dbReference>
<name>A0AA86TUX8_9EUKA</name>